<dbReference type="EMBL" id="HE601305">
    <property type="protein sequence ID" value="CAP37536.2"/>
    <property type="molecule type" value="Genomic_DNA"/>
</dbReference>
<accession>A8XY19</accession>
<feature type="transmembrane region" description="Helical" evidence="5">
    <location>
        <begin position="290"/>
        <end position="309"/>
    </location>
</feature>
<keyword evidence="2 5" id="KW-0812">Transmembrane</keyword>
<dbReference type="InterPro" id="IPR019430">
    <property type="entry name" value="7TM_GPCR_serpentine_rcpt_Srx"/>
</dbReference>
<evidence type="ECO:0000313" key="8">
    <source>
        <dbReference type="Proteomes" id="UP000008549"/>
    </source>
</evidence>
<feature type="transmembrane region" description="Helical" evidence="5">
    <location>
        <begin position="79"/>
        <end position="99"/>
    </location>
</feature>
<feature type="transmembrane region" description="Helical" evidence="5">
    <location>
        <begin position="47"/>
        <end position="67"/>
    </location>
</feature>
<evidence type="ECO:0000256" key="4">
    <source>
        <dbReference type="ARBA" id="ARBA00023136"/>
    </source>
</evidence>
<proteinExistence type="predicted"/>
<feature type="transmembrane region" description="Helical" evidence="5">
    <location>
        <begin position="220"/>
        <end position="240"/>
    </location>
</feature>
<dbReference type="AlphaFoldDB" id="A8XY19"/>
<feature type="transmembrane region" description="Helical" evidence="5">
    <location>
        <begin position="120"/>
        <end position="139"/>
    </location>
</feature>
<dbReference type="InterPro" id="IPR017452">
    <property type="entry name" value="GPCR_Rhodpsn_7TM"/>
</dbReference>
<dbReference type="WormBase" id="CBG20545">
    <property type="protein sequence ID" value="CBP49193"/>
    <property type="gene ID" value="WBGene00039507"/>
</dbReference>
<feature type="transmembrane region" description="Helical" evidence="5">
    <location>
        <begin position="403"/>
        <end position="423"/>
    </location>
</feature>
<dbReference type="Pfam" id="PF10328">
    <property type="entry name" value="7TM_GPCR_Srx"/>
    <property type="match status" value="2"/>
</dbReference>
<dbReference type="InParanoid" id="A8XY19"/>
<evidence type="ECO:0000313" key="9">
    <source>
        <dbReference type="WormBase" id="CBG20545"/>
    </source>
</evidence>
<keyword evidence="8" id="KW-1185">Reference proteome</keyword>
<evidence type="ECO:0000256" key="3">
    <source>
        <dbReference type="ARBA" id="ARBA00022989"/>
    </source>
</evidence>
<name>A8XY19_CAEBR</name>
<reference evidence="7 8" key="1">
    <citation type="journal article" date="2003" name="PLoS Biol.">
        <title>The genome sequence of Caenorhabditis briggsae: a platform for comparative genomics.</title>
        <authorList>
            <person name="Stein L.D."/>
            <person name="Bao Z."/>
            <person name="Blasiar D."/>
            <person name="Blumenthal T."/>
            <person name="Brent M.R."/>
            <person name="Chen N."/>
            <person name="Chinwalla A."/>
            <person name="Clarke L."/>
            <person name="Clee C."/>
            <person name="Coghlan A."/>
            <person name="Coulson A."/>
            <person name="D'Eustachio P."/>
            <person name="Fitch D.H."/>
            <person name="Fulton L.A."/>
            <person name="Fulton R.E."/>
            <person name="Griffiths-Jones S."/>
            <person name="Harris T.W."/>
            <person name="Hillier L.W."/>
            <person name="Kamath R."/>
            <person name="Kuwabara P.E."/>
            <person name="Mardis E.R."/>
            <person name="Marra M.A."/>
            <person name="Miner T.L."/>
            <person name="Minx P."/>
            <person name="Mullikin J.C."/>
            <person name="Plumb R.W."/>
            <person name="Rogers J."/>
            <person name="Schein J.E."/>
            <person name="Sohrmann M."/>
            <person name="Spieth J."/>
            <person name="Stajich J.E."/>
            <person name="Wei C."/>
            <person name="Willey D."/>
            <person name="Wilson R.K."/>
            <person name="Durbin R."/>
            <person name="Waterston R.H."/>
        </authorList>
    </citation>
    <scope>NUCLEOTIDE SEQUENCE [LARGE SCALE GENOMIC DNA]</scope>
    <source>
        <strain evidence="7 8">AF16</strain>
    </source>
</reference>
<dbReference type="GO" id="GO:0016020">
    <property type="term" value="C:membrane"/>
    <property type="evidence" value="ECO:0007669"/>
    <property type="project" value="UniProtKB-SubCell"/>
</dbReference>
<reference evidence="7 8" key="2">
    <citation type="journal article" date="2011" name="PLoS Genet.">
        <title>Caenorhabditis briggsae recombinant inbred line genotypes reveal inter-strain incompatibility and the evolution of recombination.</title>
        <authorList>
            <person name="Ross J.A."/>
            <person name="Koboldt D.C."/>
            <person name="Staisch J.E."/>
            <person name="Chamberlin H.M."/>
            <person name="Gupta B.P."/>
            <person name="Miller R.D."/>
            <person name="Baird S.E."/>
            <person name="Haag E.S."/>
        </authorList>
    </citation>
    <scope>NUCLEOTIDE SEQUENCE [LARGE SCALE GENOMIC DNA]</scope>
    <source>
        <strain evidence="7 8">AF16</strain>
    </source>
</reference>
<feature type="transmembrane region" description="Helical" evidence="5">
    <location>
        <begin position="175"/>
        <end position="192"/>
    </location>
</feature>
<dbReference type="PANTHER" id="PTHR23017:SF18">
    <property type="entry name" value="G-PROTEIN COUPLED RECEPTORS FAMILY 1 PROFILE DOMAIN-CONTAINING PROTEIN"/>
    <property type="match status" value="1"/>
</dbReference>
<dbReference type="SUPFAM" id="SSF81321">
    <property type="entry name" value="Family A G protein-coupled receptor-like"/>
    <property type="match status" value="2"/>
</dbReference>
<gene>
    <name evidence="7 9" type="ORF">CBG20545</name>
    <name evidence="7" type="ORF">CBG_20545</name>
</gene>
<keyword evidence="3 5" id="KW-1133">Transmembrane helix</keyword>
<keyword evidence="4 5" id="KW-0472">Membrane</keyword>
<comment type="subcellular location">
    <subcellularLocation>
        <location evidence="1">Membrane</location>
    </subcellularLocation>
</comment>
<dbReference type="CDD" id="cd00637">
    <property type="entry name" value="7tm_classA_rhodopsin-like"/>
    <property type="match status" value="1"/>
</dbReference>
<evidence type="ECO:0000256" key="5">
    <source>
        <dbReference type="SAM" id="Phobius"/>
    </source>
</evidence>
<dbReference type="KEGG" id="cbr:CBG_20545"/>
<dbReference type="HOGENOM" id="CLU_027234_0_0_1"/>
<dbReference type="GeneID" id="8577558"/>
<feature type="transmembrane region" description="Helical" evidence="5">
    <location>
        <begin position="527"/>
        <end position="544"/>
    </location>
</feature>
<feature type="transmembrane region" description="Helical" evidence="5">
    <location>
        <begin position="246"/>
        <end position="269"/>
    </location>
</feature>
<dbReference type="eggNOG" id="ENOG502TJD9">
    <property type="taxonomic scope" value="Eukaryota"/>
</dbReference>
<dbReference type="PANTHER" id="PTHR23017">
    <property type="entry name" value="SERPENTINE RECEPTOR, CLASS X"/>
    <property type="match status" value="1"/>
</dbReference>
<dbReference type="Gene3D" id="1.20.1070.10">
    <property type="entry name" value="Rhodopsin 7-helix transmembrane proteins"/>
    <property type="match status" value="2"/>
</dbReference>
<dbReference type="CTD" id="8577558"/>
<feature type="domain" description="G-protein coupled receptors family 1 profile" evidence="6">
    <location>
        <begin position="21"/>
        <end position="229"/>
    </location>
</feature>
<dbReference type="Proteomes" id="UP000008549">
    <property type="component" value="Unassembled WGS sequence"/>
</dbReference>
<feature type="transmembrane region" description="Helical" evidence="5">
    <location>
        <begin position="6"/>
        <end position="26"/>
    </location>
</feature>
<evidence type="ECO:0000256" key="2">
    <source>
        <dbReference type="ARBA" id="ARBA00022692"/>
    </source>
</evidence>
<organism evidence="7 8">
    <name type="scientific">Caenorhabditis briggsae</name>
    <dbReference type="NCBI Taxonomy" id="6238"/>
    <lineage>
        <taxon>Eukaryota</taxon>
        <taxon>Metazoa</taxon>
        <taxon>Ecdysozoa</taxon>
        <taxon>Nematoda</taxon>
        <taxon>Chromadorea</taxon>
        <taxon>Rhabditida</taxon>
        <taxon>Rhabditina</taxon>
        <taxon>Rhabditomorpha</taxon>
        <taxon>Rhabditoidea</taxon>
        <taxon>Rhabditidae</taxon>
        <taxon>Peloderinae</taxon>
        <taxon>Caenorhabditis</taxon>
    </lineage>
</organism>
<dbReference type="PROSITE" id="PS50262">
    <property type="entry name" value="G_PROTEIN_RECEP_F1_2"/>
    <property type="match status" value="2"/>
</dbReference>
<feature type="transmembrane region" description="Helical" evidence="5">
    <location>
        <begin position="457"/>
        <end position="475"/>
    </location>
</feature>
<protein>
    <submittedName>
        <fullName evidence="7">Protein CBG20545</fullName>
    </submittedName>
</protein>
<dbReference type="RefSeq" id="XP_045097078.1">
    <property type="nucleotide sequence ID" value="XM_045236682.1"/>
</dbReference>
<sequence>MDDFSQTAFALFPMSLLGFFTNWFVFQSLLRLRSFRHSFGYLSVSQSLADAIHSTAFLFFFCPMILLNQPLLQRNANHLSIIILRCYELSLYTHLAISINRVCAVWIPRDYSKVFNTRNTIVIIVIIWVIFVSLNFWFYEYLCEIIYDPSSYSLTFGQTETCGYVGLYGDLLKNLISLFLLVIFDVVTLIGVRKTRASIGIGSNAQEKISNREKRFLKQIIVQSIIFVLELSSYFFIPQLTNDPTVFFFSTTFAYCTVHVLDGLIPHLAPEPPKLENKMISMDFEFSRTVFLILPTVTIGFIVNWAVFYSFLKLKSMKHSFGYLSANQALADAILCTTNLFYSCPMILIDSRIMKDFSHIHGFLSLHSYELSVVSHFIISCNRFCAVWMPLKYSSVFSVKHTCWMICTIWILLGSSNGFLFVYVCQIKYDDKRRAIAFTATELCGNVAWYGDFLKNSIVVCIFIIIDIVTVIKVRKVRLFAAGNRNKNNESISEREKRFLKQTISQGTIFMVELITWFSIAKITSNQVIIFLLSGYAFIAVHVLDG</sequence>
<dbReference type="OMA" id="FEGMATI"/>
<evidence type="ECO:0000256" key="1">
    <source>
        <dbReference type="ARBA" id="ARBA00004370"/>
    </source>
</evidence>
<feature type="domain" description="G-protein coupled receptors family 1 profile" evidence="6">
    <location>
        <begin position="303"/>
        <end position="512"/>
    </location>
</feature>
<evidence type="ECO:0000259" key="6">
    <source>
        <dbReference type="PROSITE" id="PS50262"/>
    </source>
</evidence>
<evidence type="ECO:0000313" key="7">
    <source>
        <dbReference type="EMBL" id="CAP37536.2"/>
    </source>
</evidence>